<organism evidence="2 3">
    <name type="scientific">Recurvomyces mirabilis</name>
    <dbReference type="NCBI Taxonomy" id="574656"/>
    <lineage>
        <taxon>Eukaryota</taxon>
        <taxon>Fungi</taxon>
        <taxon>Dikarya</taxon>
        <taxon>Ascomycota</taxon>
        <taxon>Pezizomycotina</taxon>
        <taxon>Dothideomycetes</taxon>
        <taxon>Dothideomycetidae</taxon>
        <taxon>Mycosphaerellales</taxon>
        <taxon>Teratosphaeriaceae</taxon>
        <taxon>Recurvomyces</taxon>
    </lineage>
</organism>
<keyword evidence="3" id="KW-1185">Reference proteome</keyword>
<feature type="transmembrane region" description="Helical" evidence="1">
    <location>
        <begin position="12"/>
        <end position="34"/>
    </location>
</feature>
<gene>
    <name evidence="2" type="ORF">LTR78_004027</name>
</gene>
<sequence>MGRILLSQSQVSVVVSSGVVLVFTFLLFLSGYVIQQRTITDLQAAIKPRIPKPPPSLTIQDPDDDRAELSASSRFFHGNGRIAYTDLEAVQKASASVNWNRLAHIQLARNHHDVCNAIMVLADLHKLKSPARRLLLFPREWALEEGKRGDFSDPFLGSSRRLLRMAARRYGVELRPIQPVILGEEEGSTSVYSLASAYELLDFDRVLSIETPGLLQDALPLDAVLAFTEPTPFAMLQDSAQGDGVHSADLLLIQPSIEVHTDLVEQITAEASTFNDTLLPLLFKEPLLLASTTDDQSLIRSIGILHDVLSPATPAFNGTAYLSDVSYIRFSDPKLPGPEYDVPWSQKVVARPHNKDADWTWTKLYGQFAQRRMEVCGLDLETWRP</sequence>
<accession>A0AAE0WR36</accession>
<evidence type="ECO:0000256" key="1">
    <source>
        <dbReference type="SAM" id="Phobius"/>
    </source>
</evidence>
<keyword evidence="1" id="KW-1133">Transmembrane helix</keyword>
<keyword evidence="1" id="KW-0472">Membrane</keyword>
<dbReference type="AlphaFoldDB" id="A0AAE0WR36"/>
<dbReference type="Proteomes" id="UP001274830">
    <property type="component" value="Unassembled WGS sequence"/>
</dbReference>
<comment type="caution">
    <text evidence="2">The sequence shown here is derived from an EMBL/GenBank/DDBJ whole genome shotgun (WGS) entry which is preliminary data.</text>
</comment>
<dbReference type="EMBL" id="JAUTXT010000011">
    <property type="protein sequence ID" value="KAK3676276.1"/>
    <property type="molecule type" value="Genomic_DNA"/>
</dbReference>
<keyword evidence="1" id="KW-0812">Transmembrane</keyword>
<evidence type="ECO:0000313" key="3">
    <source>
        <dbReference type="Proteomes" id="UP001274830"/>
    </source>
</evidence>
<name>A0AAE0WR36_9PEZI</name>
<proteinExistence type="predicted"/>
<evidence type="ECO:0000313" key="2">
    <source>
        <dbReference type="EMBL" id="KAK3676276.1"/>
    </source>
</evidence>
<protein>
    <recommendedName>
        <fullName evidence="4">Glycosyltransferase family 8 protein</fullName>
    </recommendedName>
</protein>
<evidence type="ECO:0008006" key="4">
    <source>
        <dbReference type="Google" id="ProtNLM"/>
    </source>
</evidence>
<reference evidence="2" key="1">
    <citation type="submission" date="2023-07" db="EMBL/GenBank/DDBJ databases">
        <title>Black Yeasts Isolated from many extreme environments.</title>
        <authorList>
            <person name="Coleine C."/>
            <person name="Stajich J.E."/>
            <person name="Selbmann L."/>
        </authorList>
    </citation>
    <scope>NUCLEOTIDE SEQUENCE</scope>
    <source>
        <strain evidence="2">CCFEE 5485</strain>
    </source>
</reference>